<protein>
    <submittedName>
        <fullName evidence="2">Helix-turn-helix domain-containing protein</fullName>
    </submittedName>
</protein>
<dbReference type="InterPro" id="IPR010982">
    <property type="entry name" value="Lambda_DNA-bd_dom_sf"/>
</dbReference>
<gene>
    <name evidence="2" type="ORF">H0A62_05345</name>
</gene>
<dbReference type="EMBL" id="JACCEV010000001">
    <property type="protein sequence ID" value="NYT85023.1"/>
    <property type="molecule type" value="Genomic_DNA"/>
</dbReference>
<keyword evidence="3" id="KW-1185">Reference proteome</keyword>
<dbReference type="PROSITE" id="PS50943">
    <property type="entry name" value="HTH_CROC1"/>
    <property type="match status" value="1"/>
</dbReference>
<feature type="domain" description="HTH cro/C1-type" evidence="1">
    <location>
        <begin position="240"/>
        <end position="282"/>
    </location>
</feature>
<dbReference type="RefSeq" id="WP_130037531.1">
    <property type="nucleotide sequence ID" value="NZ_JACCEV010000001.1"/>
</dbReference>
<dbReference type="OrthoDB" id="9056773at2"/>
<dbReference type="Pfam" id="PF01381">
    <property type="entry name" value="HTH_3"/>
    <property type="match status" value="1"/>
</dbReference>
<evidence type="ECO:0000259" key="1">
    <source>
        <dbReference type="PROSITE" id="PS50943"/>
    </source>
</evidence>
<dbReference type="CDD" id="cd00093">
    <property type="entry name" value="HTH_XRE"/>
    <property type="match status" value="1"/>
</dbReference>
<name>A0A853H395_9BURK</name>
<proteinExistence type="predicted"/>
<dbReference type="SUPFAM" id="SSF47413">
    <property type="entry name" value="lambda repressor-like DNA-binding domains"/>
    <property type="match status" value="1"/>
</dbReference>
<evidence type="ECO:0000313" key="2">
    <source>
        <dbReference type="EMBL" id="NYT85023.1"/>
    </source>
</evidence>
<evidence type="ECO:0000313" key="3">
    <source>
        <dbReference type="Proteomes" id="UP000554144"/>
    </source>
</evidence>
<comment type="caution">
    <text evidence="2">The sequence shown here is derived from an EMBL/GenBank/DDBJ whole genome shotgun (WGS) entry which is preliminary data.</text>
</comment>
<dbReference type="GO" id="GO:0003677">
    <property type="term" value="F:DNA binding"/>
    <property type="evidence" value="ECO:0007669"/>
    <property type="project" value="InterPro"/>
</dbReference>
<dbReference type="AlphaFoldDB" id="A0A853H395"/>
<accession>A0A853H395</accession>
<sequence>MKAILTTNPRSVLHALEPQGLGTSAVESLISYFCRLAVSHSTSVTALSKVVTQTMEREFNTDFDWRDRNLSGIGESAIKWSSALSAMTSVGRLDQLTVSSWKQVLAPRSLMAPSTGKWCPHCLDDDRQNGTTPYFRLAWDIKAVTACERHATQLVCTCPDCGQTGIRHKAAYVVPGWCTQCGAFFGSTQPALAASPEAVWIATQVGKLLAVQASIGMPGLTAVQQALTTLVIRMNQGNSAAFGSRVGVAKSTVHCWTRGKTALTLETALRIADATGLSVDKLLSADLKGWAPPINTSQLDLDLELGSRQRTAPDRNINWDELRARLMRFAAEPAPISLAEAARRLEIEASYLYLHANNEARLLSARWQAHAKRRAELKRQQARESVLRACRKLTNEGKTVNMREVRQLLTVEELGAAKHLIDMLTEIKQELGIA</sequence>
<dbReference type="Pfam" id="PF06527">
    <property type="entry name" value="TniQ"/>
    <property type="match status" value="1"/>
</dbReference>
<dbReference type="Proteomes" id="UP000554144">
    <property type="component" value="Unassembled WGS sequence"/>
</dbReference>
<organism evidence="2 3">
    <name type="scientific">Pollutimonas harenae</name>
    <dbReference type="NCBI Taxonomy" id="657015"/>
    <lineage>
        <taxon>Bacteria</taxon>
        <taxon>Pseudomonadati</taxon>
        <taxon>Pseudomonadota</taxon>
        <taxon>Betaproteobacteria</taxon>
        <taxon>Burkholderiales</taxon>
        <taxon>Alcaligenaceae</taxon>
        <taxon>Pollutimonas</taxon>
    </lineage>
</organism>
<dbReference type="InterPro" id="IPR009492">
    <property type="entry name" value="TniQ"/>
</dbReference>
<dbReference type="InterPro" id="IPR001387">
    <property type="entry name" value="Cro/C1-type_HTH"/>
</dbReference>
<dbReference type="Gene3D" id="1.10.260.40">
    <property type="entry name" value="lambda repressor-like DNA-binding domains"/>
    <property type="match status" value="1"/>
</dbReference>
<reference evidence="2 3" key="1">
    <citation type="submission" date="2020-07" db="EMBL/GenBank/DDBJ databases">
        <title>Taxonomic revisions and descriptions of new bacterial species based on genomic comparisons in the high-G+C-content subgroup of the family Alcaligenaceae.</title>
        <authorList>
            <person name="Szabo A."/>
            <person name="Felfoldi T."/>
        </authorList>
    </citation>
    <scope>NUCLEOTIDE SEQUENCE [LARGE SCALE GENOMIC DNA]</scope>
    <source>
        <strain evidence="2 3">DSM 25667</strain>
    </source>
</reference>